<gene>
    <name evidence="1" type="ORF">I4F81_004006</name>
</gene>
<name>A0ACC3BU42_PYRYE</name>
<protein>
    <submittedName>
        <fullName evidence="1">Uncharacterized protein</fullName>
    </submittedName>
</protein>
<organism evidence="1 2">
    <name type="scientific">Pyropia yezoensis</name>
    <name type="common">Susabi-nori</name>
    <name type="synonym">Porphyra yezoensis</name>
    <dbReference type="NCBI Taxonomy" id="2788"/>
    <lineage>
        <taxon>Eukaryota</taxon>
        <taxon>Rhodophyta</taxon>
        <taxon>Bangiophyceae</taxon>
        <taxon>Bangiales</taxon>
        <taxon>Bangiaceae</taxon>
        <taxon>Pyropia</taxon>
    </lineage>
</organism>
<dbReference type="EMBL" id="CM020618">
    <property type="protein sequence ID" value="KAK1861422.1"/>
    <property type="molecule type" value="Genomic_DNA"/>
</dbReference>
<comment type="caution">
    <text evidence="1">The sequence shown here is derived from an EMBL/GenBank/DDBJ whole genome shotgun (WGS) entry which is preliminary data.</text>
</comment>
<dbReference type="Proteomes" id="UP000798662">
    <property type="component" value="Chromosome 1"/>
</dbReference>
<sequence>MTYPGATAPAFLSPAAWPLRPPACALQLRSSPLTTAPNRRAASSPALATRRVRTPLSASFTPPPVDTEEIRRRAEAAGAAARNEGARAAARGAAVSAEASRSGERALGALEAGLRSLLPSSAAALPPGARSLFFLTAVVGGATLTVVSLLLPVGILLVPFSMVAGGLLSLFAGAALKLGAFAFVARVGWTGVAKVLGLSAPAPAAGGTAAAAPASEVNEDERMRGAWEAELNQFDSKLRSATGLGRGGSSGGRSGTSSIRDWSVVQVGEALRAAGLGEYVGVFAAQQVDGATAAGLTSAELRVEFPAIPMGDRRRILELFEQLE</sequence>
<accession>A0ACC3BU42</accession>
<reference evidence="1" key="1">
    <citation type="submission" date="2019-11" db="EMBL/GenBank/DDBJ databases">
        <title>Nori genome reveals adaptations in red seaweeds to the harsh intertidal environment.</title>
        <authorList>
            <person name="Wang D."/>
            <person name="Mao Y."/>
        </authorList>
    </citation>
    <scope>NUCLEOTIDE SEQUENCE</scope>
    <source>
        <tissue evidence="1">Gametophyte</tissue>
    </source>
</reference>
<evidence type="ECO:0000313" key="1">
    <source>
        <dbReference type="EMBL" id="KAK1861422.1"/>
    </source>
</evidence>
<keyword evidence="2" id="KW-1185">Reference proteome</keyword>
<evidence type="ECO:0000313" key="2">
    <source>
        <dbReference type="Proteomes" id="UP000798662"/>
    </source>
</evidence>
<proteinExistence type="predicted"/>